<keyword evidence="2" id="KW-1185">Reference proteome</keyword>
<dbReference type="Proteomes" id="UP000298493">
    <property type="component" value="Unassembled WGS sequence"/>
</dbReference>
<accession>A0A4Z1PBX3</accession>
<organism evidence="1 2">
    <name type="scientific">Venturia nashicola</name>
    <dbReference type="NCBI Taxonomy" id="86259"/>
    <lineage>
        <taxon>Eukaryota</taxon>
        <taxon>Fungi</taxon>
        <taxon>Dikarya</taxon>
        <taxon>Ascomycota</taxon>
        <taxon>Pezizomycotina</taxon>
        <taxon>Dothideomycetes</taxon>
        <taxon>Pleosporomycetidae</taxon>
        <taxon>Venturiales</taxon>
        <taxon>Venturiaceae</taxon>
        <taxon>Venturia</taxon>
    </lineage>
</organism>
<dbReference type="InterPro" id="IPR038883">
    <property type="entry name" value="AN11006-like"/>
</dbReference>
<dbReference type="PANTHER" id="PTHR42085">
    <property type="entry name" value="F-BOX DOMAIN-CONTAINING PROTEIN"/>
    <property type="match status" value="1"/>
</dbReference>
<dbReference type="PANTHER" id="PTHR42085:SF2">
    <property type="entry name" value="F-BOX DOMAIN-CONTAINING PROTEIN"/>
    <property type="match status" value="1"/>
</dbReference>
<dbReference type="AlphaFoldDB" id="A0A4Z1PBX3"/>
<protein>
    <submittedName>
        <fullName evidence="1">Uncharacterized protein</fullName>
    </submittedName>
</protein>
<reference evidence="1 2" key="1">
    <citation type="submission" date="2019-04" db="EMBL/GenBank/DDBJ databases">
        <title>High contiguity whole genome sequence and gene annotation resource for two Venturia nashicola isolates.</title>
        <authorList>
            <person name="Prokchorchik M."/>
            <person name="Won K."/>
            <person name="Lee Y."/>
            <person name="Choi E.D."/>
            <person name="Segonzac C."/>
            <person name="Sohn K.H."/>
        </authorList>
    </citation>
    <scope>NUCLEOTIDE SEQUENCE [LARGE SCALE GENOMIC DNA]</scope>
    <source>
        <strain evidence="1 2">PRI2</strain>
    </source>
</reference>
<evidence type="ECO:0000313" key="1">
    <source>
        <dbReference type="EMBL" id="TID26878.1"/>
    </source>
</evidence>
<comment type="caution">
    <text evidence="1">The sequence shown here is derived from an EMBL/GenBank/DDBJ whole genome shotgun (WGS) entry which is preliminary data.</text>
</comment>
<gene>
    <name evidence="1" type="ORF">E6O75_ATG01371</name>
</gene>
<sequence>MGEEQSTTMAPQGDPTTTQSAQLTPLLQSYHQVFPFLKLPRELRDNVYRSVLIHDCHLFHPWYFDSRQIRAETQIFRVNQQIYDEAREIFLAENVFEYRNVYNRFGLEPNCNATRTPRYEQERKLCALDAVKNARHVRAKFRDEKGIVADFINLLAQNQHLRSLELNFAMRVPLVKIVREVLPKLEVVKVRDSVVFKFVPRLAQTTRSKREFEEYLKVLKEKMLAK</sequence>
<evidence type="ECO:0000313" key="2">
    <source>
        <dbReference type="Proteomes" id="UP000298493"/>
    </source>
</evidence>
<name>A0A4Z1PBX3_9PEZI</name>
<dbReference type="EMBL" id="SNSC02000002">
    <property type="protein sequence ID" value="TID26878.1"/>
    <property type="molecule type" value="Genomic_DNA"/>
</dbReference>
<proteinExistence type="predicted"/>
<dbReference type="OrthoDB" id="62952at2759"/>